<accession>A0AAW2EDX3</accession>
<dbReference type="AlphaFoldDB" id="A0AAW2EDX3"/>
<evidence type="ECO:0000256" key="1">
    <source>
        <dbReference type="SAM" id="MobiDB-lite"/>
    </source>
</evidence>
<dbReference type="Proteomes" id="UP001430953">
    <property type="component" value="Unassembled WGS sequence"/>
</dbReference>
<name>A0AAW2EDX3_9HYME</name>
<sequence>MTRGPSKREVRLAPAGALSGHSARYYSPSSLRHSSSSGAISFLKRRVLSLSPSILSFLSVPLGQAPAFIPPWTSPVPGDPSAPASVNQHGGESGPCLPSSPPPLARRGNARQKGASRGIRVLRA</sequence>
<organism evidence="2 3">
    <name type="scientific">Cardiocondyla obscurior</name>
    <dbReference type="NCBI Taxonomy" id="286306"/>
    <lineage>
        <taxon>Eukaryota</taxon>
        <taxon>Metazoa</taxon>
        <taxon>Ecdysozoa</taxon>
        <taxon>Arthropoda</taxon>
        <taxon>Hexapoda</taxon>
        <taxon>Insecta</taxon>
        <taxon>Pterygota</taxon>
        <taxon>Neoptera</taxon>
        <taxon>Endopterygota</taxon>
        <taxon>Hymenoptera</taxon>
        <taxon>Apocrita</taxon>
        <taxon>Aculeata</taxon>
        <taxon>Formicoidea</taxon>
        <taxon>Formicidae</taxon>
        <taxon>Myrmicinae</taxon>
        <taxon>Cardiocondyla</taxon>
    </lineage>
</organism>
<proteinExistence type="predicted"/>
<gene>
    <name evidence="2" type="ORF">PUN28_019651</name>
</gene>
<feature type="region of interest" description="Disordered" evidence="1">
    <location>
        <begin position="71"/>
        <end position="124"/>
    </location>
</feature>
<protein>
    <submittedName>
        <fullName evidence="2">Uncharacterized protein</fullName>
    </submittedName>
</protein>
<keyword evidence="3" id="KW-1185">Reference proteome</keyword>
<feature type="compositionally biased region" description="Pro residues" evidence="1">
    <location>
        <begin position="71"/>
        <end position="80"/>
    </location>
</feature>
<evidence type="ECO:0000313" key="2">
    <source>
        <dbReference type="EMBL" id="KAL0100456.1"/>
    </source>
</evidence>
<dbReference type="EMBL" id="JADYXP020000026">
    <property type="protein sequence ID" value="KAL0100456.1"/>
    <property type="molecule type" value="Genomic_DNA"/>
</dbReference>
<reference evidence="2 3" key="1">
    <citation type="submission" date="2023-03" db="EMBL/GenBank/DDBJ databases">
        <title>High recombination rates correlate with genetic variation in Cardiocondyla obscurior ants.</title>
        <authorList>
            <person name="Errbii M."/>
        </authorList>
    </citation>
    <scope>NUCLEOTIDE SEQUENCE [LARGE SCALE GENOMIC DNA]</scope>
    <source>
        <strain evidence="2">Alpha-2009</strain>
        <tissue evidence="2">Whole body</tissue>
    </source>
</reference>
<comment type="caution">
    <text evidence="2">The sequence shown here is derived from an EMBL/GenBank/DDBJ whole genome shotgun (WGS) entry which is preliminary data.</text>
</comment>
<evidence type="ECO:0000313" key="3">
    <source>
        <dbReference type="Proteomes" id="UP001430953"/>
    </source>
</evidence>